<keyword evidence="2" id="KW-1185">Reference proteome</keyword>
<organism evidence="1 2">
    <name type="scientific">Roseovarius litoreus</name>
    <dbReference type="NCBI Taxonomy" id="1155722"/>
    <lineage>
        <taxon>Bacteria</taxon>
        <taxon>Pseudomonadati</taxon>
        <taxon>Pseudomonadota</taxon>
        <taxon>Alphaproteobacteria</taxon>
        <taxon>Rhodobacterales</taxon>
        <taxon>Roseobacteraceae</taxon>
        <taxon>Roseovarius</taxon>
    </lineage>
</organism>
<protein>
    <recommendedName>
        <fullName evidence="3">N-(5'-phosphoribosyl)anthranilate isomerase</fullName>
    </recommendedName>
</protein>
<dbReference type="AlphaFoldDB" id="A0A1M6ZT02"/>
<accession>A0A1M6ZT02</accession>
<reference evidence="1 2" key="1">
    <citation type="submission" date="2016-11" db="EMBL/GenBank/DDBJ databases">
        <authorList>
            <person name="Varghese N."/>
            <person name="Submissions S."/>
        </authorList>
    </citation>
    <scope>NUCLEOTIDE SEQUENCE [LARGE SCALE GENOMIC DNA]</scope>
    <source>
        <strain evidence="1 2">DSM 28249</strain>
    </source>
</reference>
<name>A0A1M6ZT02_9RHOB</name>
<gene>
    <name evidence="1" type="ORF">SAMN05443432_101175</name>
</gene>
<sequence length="108" mass="12465">MCTRAHPSFSIRCIDGCLRLKRFLTVVGQACPMQSVTRHNSPDIWIDQMFSAQAARKGGVVRRSLAWVDREVGRDRFMQEVRYRGFHLIETADQFVVVCHNGPIRILF</sequence>
<evidence type="ECO:0000313" key="1">
    <source>
        <dbReference type="EMBL" id="SHL33540.1"/>
    </source>
</evidence>
<dbReference type="EMBL" id="FRCB01000001">
    <property type="protein sequence ID" value="SHL33540.1"/>
    <property type="molecule type" value="Genomic_DNA"/>
</dbReference>
<dbReference type="Proteomes" id="UP000322545">
    <property type="component" value="Unassembled WGS sequence"/>
</dbReference>
<evidence type="ECO:0000313" key="2">
    <source>
        <dbReference type="Proteomes" id="UP000322545"/>
    </source>
</evidence>
<proteinExistence type="predicted"/>
<evidence type="ECO:0008006" key="3">
    <source>
        <dbReference type="Google" id="ProtNLM"/>
    </source>
</evidence>